<evidence type="ECO:0000256" key="2">
    <source>
        <dbReference type="SAM" id="SignalP"/>
    </source>
</evidence>
<dbReference type="Proteomes" id="UP000321734">
    <property type="component" value="Unassembled WGS sequence"/>
</dbReference>
<proteinExistence type="predicted"/>
<dbReference type="OrthoDB" id="1495263at2"/>
<dbReference type="AlphaFoldDB" id="A0A5C7ANV9"/>
<gene>
    <name evidence="3" type="ORF">ES711_07180</name>
</gene>
<organism evidence="3 4">
    <name type="scientific">Gelidibacter salicanalis</name>
    <dbReference type="NCBI Taxonomy" id="291193"/>
    <lineage>
        <taxon>Bacteria</taxon>
        <taxon>Pseudomonadati</taxon>
        <taxon>Bacteroidota</taxon>
        <taxon>Flavobacteriia</taxon>
        <taxon>Flavobacteriales</taxon>
        <taxon>Flavobacteriaceae</taxon>
        <taxon>Gelidibacter</taxon>
    </lineage>
</organism>
<evidence type="ECO:0000256" key="1">
    <source>
        <dbReference type="SAM" id="MobiDB-lite"/>
    </source>
</evidence>
<reference evidence="3 4" key="1">
    <citation type="submission" date="2019-08" db="EMBL/GenBank/DDBJ databases">
        <title>Genome sequence of Gelidibacter salicanalis IC162T.</title>
        <authorList>
            <person name="Bowman J.P."/>
        </authorList>
    </citation>
    <scope>NUCLEOTIDE SEQUENCE [LARGE SCALE GENOMIC DNA]</scope>
    <source>
        <strain evidence="3 4">IC162</strain>
    </source>
</reference>
<evidence type="ECO:0000313" key="3">
    <source>
        <dbReference type="EMBL" id="TXE08285.1"/>
    </source>
</evidence>
<protein>
    <recommendedName>
        <fullName evidence="5">Lipoprotein</fullName>
    </recommendedName>
</protein>
<feature type="signal peptide" evidence="2">
    <location>
        <begin position="1"/>
        <end position="21"/>
    </location>
</feature>
<accession>A0A5C7ANV9</accession>
<keyword evidence="2" id="KW-0732">Signal</keyword>
<feature type="region of interest" description="Disordered" evidence="1">
    <location>
        <begin position="22"/>
        <end position="42"/>
    </location>
</feature>
<sequence length="137" mass="15472">MKKIILIALIAVLAITCFESTKNNSSDTQNSEYENSNNNNYGEPPMFVLTEMNGRELEEKAYFTVKSDNTLELKTGDGAIFRYTPTQHFGDDPLCNILATDDRGRNTAICIKPQSGMDVIIMLENDEMKSNFKGYKR</sequence>
<feature type="chain" id="PRO_5022935530" description="Lipoprotein" evidence="2">
    <location>
        <begin position="22"/>
        <end position="137"/>
    </location>
</feature>
<dbReference type="RefSeq" id="WP_146892035.1">
    <property type="nucleotide sequence ID" value="NZ_VORX01000003.1"/>
</dbReference>
<name>A0A5C7ANV9_9FLAO</name>
<keyword evidence="4" id="KW-1185">Reference proteome</keyword>
<feature type="compositionally biased region" description="Low complexity" evidence="1">
    <location>
        <begin position="30"/>
        <end position="41"/>
    </location>
</feature>
<comment type="caution">
    <text evidence="3">The sequence shown here is derived from an EMBL/GenBank/DDBJ whole genome shotgun (WGS) entry which is preliminary data.</text>
</comment>
<evidence type="ECO:0000313" key="4">
    <source>
        <dbReference type="Proteomes" id="UP000321734"/>
    </source>
</evidence>
<evidence type="ECO:0008006" key="5">
    <source>
        <dbReference type="Google" id="ProtNLM"/>
    </source>
</evidence>
<dbReference type="EMBL" id="VORX01000003">
    <property type="protein sequence ID" value="TXE08285.1"/>
    <property type="molecule type" value="Genomic_DNA"/>
</dbReference>